<dbReference type="PROSITE" id="PS51285">
    <property type="entry name" value="AGC_KINASE_CTER"/>
    <property type="match status" value="1"/>
</dbReference>
<gene>
    <name evidence="7" type="primary">SGK2_1</name>
    <name evidence="7" type="ORF">LPJ61_005048</name>
</gene>
<dbReference type="Gene3D" id="3.30.200.20">
    <property type="entry name" value="Phosphorylase Kinase, domain 1"/>
    <property type="match status" value="1"/>
</dbReference>
<dbReference type="OrthoDB" id="63267at2759"/>
<evidence type="ECO:0000256" key="2">
    <source>
        <dbReference type="ARBA" id="ARBA00022679"/>
    </source>
</evidence>
<evidence type="ECO:0000256" key="4">
    <source>
        <dbReference type="ARBA" id="ARBA00022777"/>
    </source>
</evidence>
<keyword evidence="8" id="KW-1185">Reference proteome</keyword>
<dbReference type="GO" id="GO:0004674">
    <property type="term" value="F:protein serine/threonine kinase activity"/>
    <property type="evidence" value="ECO:0007669"/>
    <property type="project" value="UniProtKB-KW"/>
</dbReference>
<dbReference type="InterPro" id="IPR000961">
    <property type="entry name" value="AGC-kinase_C"/>
</dbReference>
<dbReference type="Proteomes" id="UP001143981">
    <property type="component" value="Unassembled WGS sequence"/>
</dbReference>
<feature type="domain" description="AGC-kinase C-terminal" evidence="6">
    <location>
        <begin position="90"/>
        <end position="222"/>
    </location>
</feature>
<dbReference type="SUPFAM" id="SSF56112">
    <property type="entry name" value="Protein kinase-like (PK-like)"/>
    <property type="match status" value="1"/>
</dbReference>
<dbReference type="InterPro" id="IPR011009">
    <property type="entry name" value="Kinase-like_dom_sf"/>
</dbReference>
<protein>
    <submittedName>
        <fullName evidence="7">Serine/threonine-protein kinase Sgk2</fullName>
        <ecNumber evidence="7">2.7.11.1</ecNumber>
    </submittedName>
</protein>
<dbReference type="InterPro" id="IPR017892">
    <property type="entry name" value="Pkinase_C"/>
</dbReference>
<evidence type="ECO:0000259" key="6">
    <source>
        <dbReference type="PROSITE" id="PS51285"/>
    </source>
</evidence>
<comment type="caution">
    <text evidence="7">The sequence shown here is derived from an EMBL/GenBank/DDBJ whole genome shotgun (WGS) entry which is preliminary data.</text>
</comment>
<keyword evidence="1" id="KW-0723">Serine/threonine-protein kinase</keyword>
<organism evidence="7 8">
    <name type="scientific">Coemansia biformis</name>
    <dbReference type="NCBI Taxonomy" id="1286918"/>
    <lineage>
        <taxon>Eukaryota</taxon>
        <taxon>Fungi</taxon>
        <taxon>Fungi incertae sedis</taxon>
        <taxon>Zoopagomycota</taxon>
        <taxon>Kickxellomycotina</taxon>
        <taxon>Kickxellomycetes</taxon>
        <taxon>Kickxellales</taxon>
        <taxon>Kickxellaceae</taxon>
        <taxon>Coemansia</taxon>
    </lineage>
</organism>
<keyword evidence="2 7" id="KW-0808">Transferase</keyword>
<keyword evidence="3" id="KW-0547">Nucleotide-binding</keyword>
<accession>A0A9W7Y843</accession>
<dbReference type="Gene3D" id="1.10.510.10">
    <property type="entry name" value="Transferase(Phosphotransferase) domain 1"/>
    <property type="match status" value="1"/>
</dbReference>
<dbReference type="AlphaFoldDB" id="A0A9W7Y843"/>
<proteinExistence type="predicted"/>
<evidence type="ECO:0000256" key="5">
    <source>
        <dbReference type="ARBA" id="ARBA00022840"/>
    </source>
</evidence>
<name>A0A9W7Y843_9FUNG</name>
<dbReference type="EC" id="2.7.11.1" evidence="7"/>
<dbReference type="GO" id="GO:0005524">
    <property type="term" value="F:ATP binding"/>
    <property type="evidence" value="ECO:0007669"/>
    <property type="project" value="UniProtKB-KW"/>
</dbReference>
<dbReference type="Pfam" id="PF00433">
    <property type="entry name" value="Pkinase_C"/>
    <property type="match status" value="1"/>
</dbReference>
<sequence length="223" mass="24712">MLTGLPPFYDQDNNIMYQRILSEDLRFPTALPPPAACNGMLHPGSGNIAGNAVGRYAQDFVFRLMERDPRNRVGHGMFGTENVKRHAFFHGIDWGKIYRQEYAPPFVPQVSSIFDLSNIDPEFRNEPIPESIISDGQVDIFAEAAEAERQAELDMHAQLLAFPSPVNSPIGHKAAVPISLRAHNGSRVAKLAQAEQRAEMDSTINAFRGFSFVSPNVDGEDSD</sequence>
<reference evidence="7" key="1">
    <citation type="submission" date="2022-07" db="EMBL/GenBank/DDBJ databases">
        <title>Phylogenomic reconstructions and comparative analyses of Kickxellomycotina fungi.</title>
        <authorList>
            <person name="Reynolds N.K."/>
            <person name="Stajich J.E."/>
            <person name="Barry K."/>
            <person name="Grigoriev I.V."/>
            <person name="Crous P."/>
            <person name="Smith M.E."/>
        </authorList>
    </citation>
    <scope>NUCLEOTIDE SEQUENCE</scope>
    <source>
        <strain evidence="7">BCRC 34381</strain>
    </source>
</reference>
<evidence type="ECO:0000313" key="8">
    <source>
        <dbReference type="Proteomes" id="UP001143981"/>
    </source>
</evidence>
<evidence type="ECO:0000256" key="1">
    <source>
        <dbReference type="ARBA" id="ARBA00022527"/>
    </source>
</evidence>
<keyword evidence="4 7" id="KW-0418">Kinase</keyword>
<evidence type="ECO:0000313" key="7">
    <source>
        <dbReference type="EMBL" id="KAJ1726639.1"/>
    </source>
</evidence>
<keyword evidence="5" id="KW-0067">ATP-binding</keyword>
<dbReference type="EMBL" id="JANBOI010001443">
    <property type="protein sequence ID" value="KAJ1726639.1"/>
    <property type="molecule type" value="Genomic_DNA"/>
</dbReference>
<dbReference type="PANTHER" id="PTHR24351">
    <property type="entry name" value="RIBOSOMAL PROTEIN S6 KINASE"/>
    <property type="match status" value="1"/>
</dbReference>
<evidence type="ECO:0000256" key="3">
    <source>
        <dbReference type="ARBA" id="ARBA00022741"/>
    </source>
</evidence>
<dbReference type="SMART" id="SM00133">
    <property type="entry name" value="S_TK_X"/>
    <property type="match status" value="1"/>
</dbReference>